<keyword evidence="3" id="KW-1185">Reference proteome</keyword>
<comment type="caution">
    <text evidence="2">The sequence shown here is derived from an EMBL/GenBank/DDBJ whole genome shotgun (WGS) entry which is preliminary data.</text>
</comment>
<name>A0AAV4R7S3_CAEEX</name>
<proteinExistence type="predicted"/>
<organism evidence="2 3">
    <name type="scientific">Caerostris extrusa</name>
    <name type="common">Bark spider</name>
    <name type="synonym">Caerostris bankana</name>
    <dbReference type="NCBI Taxonomy" id="172846"/>
    <lineage>
        <taxon>Eukaryota</taxon>
        <taxon>Metazoa</taxon>
        <taxon>Ecdysozoa</taxon>
        <taxon>Arthropoda</taxon>
        <taxon>Chelicerata</taxon>
        <taxon>Arachnida</taxon>
        <taxon>Araneae</taxon>
        <taxon>Araneomorphae</taxon>
        <taxon>Entelegynae</taxon>
        <taxon>Araneoidea</taxon>
        <taxon>Araneidae</taxon>
        <taxon>Caerostris</taxon>
    </lineage>
</organism>
<dbReference type="Proteomes" id="UP001054945">
    <property type="component" value="Unassembled WGS sequence"/>
</dbReference>
<keyword evidence="1" id="KW-0732">Signal</keyword>
<protein>
    <submittedName>
        <fullName evidence="2">Uncharacterized protein</fullName>
    </submittedName>
</protein>
<sequence>MMGHWHKSAHLFVIIWIYNNNTVGLDGDEDIQTWIEPRILQDRCTTSPERKRPDGQLARALHFGTTGSNPGLDMDVCEWFPFSHDAKYAYLLNYLWKININSEIVTVPEVVIQRQFNAYSLATEKGINVSCNITLQ</sequence>
<evidence type="ECO:0000313" key="2">
    <source>
        <dbReference type="EMBL" id="GIY16143.1"/>
    </source>
</evidence>
<evidence type="ECO:0000313" key="3">
    <source>
        <dbReference type="Proteomes" id="UP001054945"/>
    </source>
</evidence>
<feature type="chain" id="PRO_5043315843" evidence="1">
    <location>
        <begin position="25"/>
        <end position="136"/>
    </location>
</feature>
<dbReference type="EMBL" id="BPLR01007335">
    <property type="protein sequence ID" value="GIY16143.1"/>
    <property type="molecule type" value="Genomic_DNA"/>
</dbReference>
<evidence type="ECO:0000256" key="1">
    <source>
        <dbReference type="SAM" id="SignalP"/>
    </source>
</evidence>
<gene>
    <name evidence="2" type="ORF">CEXT_496431</name>
</gene>
<accession>A0AAV4R7S3</accession>
<feature type="signal peptide" evidence="1">
    <location>
        <begin position="1"/>
        <end position="24"/>
    </location>
</feature>
<reference evidence="2 3" key="1">
    <citation type="submission" date="2021-06" db="EMBL/GenBank/DDBJ databases">
        <title>Caerostris extrusa draft genome.</title>
        <authorList>
            <person name="Kono N."/>
            <person name="Arakawa K."/>
        </authorList>
    </citation>
    <scope>NUCLEOTIDE SEQUENCE [LARGE SCALE GENOMIC DNA]</scope>
</reference>
<dbReference type="AlphaFoldDB" id="A0AAV4R7S3"/>